<evidence type="ECO:0000313" key="2">
    <source>
        <dbReference type="Proteomes" id="UP000282674"/>
    </source>
</evidence>
<protein>
    <submittedName>
        <fullName evidence="1">Uncharacterized protein</fullName>
    </submittedName>
</protein>
<gene>
    <name evidence="1" type="ORF">EBO15_01450</name>
</gene>
<accession>A0A3M2MCZ9</accession>
<comment type="caution">
    <text evidence="1">The sequence shown here is derived from an EMBL/GenBank/DDBJ whole genome shotgun (WGS) entry which is preliminary data.</text>
</comment>
<dbReference type="EMBL" id="RFFG01000002">
    <property type="protein sequence ID" value="RMI47594.1"/>
    <property type="molecule type" value="Genomic_DNA"/>
</dbReference>
<name>A0A3M2MCZ9_9ACTN</name>
<sequence>MWMELYQSERVHLARVAKAALDAGVAERQVRLAEQQGELLAGAINRILDGLNLSSEQWARVADVVPRELRAVSA</sequence>
<dbReference type="Proteomes" id="UP000282674">
    <property type="component" value="Unassembled WGS sequence"/>
</dbReference>
<reference evidence="1 2" key="1">
    <citation type="submission" date="2018-10" db="EMBL/GenBank/DDBJ databases">
        <title>Isolation from soil.</title>
        <authorList>
            <person name="Hu J."/>
        </authorList>
    </citation>
    <scope>NUCLEOTIDE SEQUENCE [LARGE SCALE GENOMIC DNA]</scope>
    <source>
        <strain evidence="1 2">NEAU-Ht49</strain>
    </source>
</reference>
<keyword evidence="2" id="KW-1185">Reference proteome</keyword>
<organism evidence="1 2">
    <name type="scientific">Actinomadura harenae</name>
    <dbReference type="NCBI Taxonomy" id="2483351"/>
    <lineage>
        <taxon>Bacteria</taxon>
        <taxon>Bacillati</taxon>
        <taxon>Actinomycetota</taxon>
        <taxon>Actinomycetes</taxon>
        <taxon>Streptosporangiales</taxon>
        <taxon>Thermomonosporaceae</taxon>
        <taxon>Actinomadura</taxon>
    </lineage>
</organism>
<dbReference type="AlphaFoldDB" id="A0A3M2MCZ9"/>
<proteinExistence type="predicted"/>
<evidence type="ECO:0000313" key="1">
    <source>
        <dbReference type="EMBL" id="RMI47594.1"/>
    </source>
</evidence>